<proteinExistence type="predicted"/>
<reference evidence="2" key="1">
    <citation type="journal article" date="2009" name="Rice">
        <title>De Novo Next Generation Sequencing of Plant Genomes.</title>
        <authorList>
            <person name="Rounsley S."/>
            <person name="Marri P.R."/>
            <person name="Yu Y."/>
            <person name="He R."/>
            <person name="Sisneros N."/>
            <person name="Goicoechea J.L."/>
            <person name="Lee S.J."/>
            <person name="Angelova A."/>
            <person name="Kudrna D."/>
            <person name="Luo M."/>
            <person name="Affourtit J."/>
            <person name="Desany B."/>
            <person name="Knight J."/>
            <person name="Niazi F."/>
            <person name="Egholm M."/>
            <person name="Wing R.A."/>
        </authorList>
    </citation>
    <scope>NUCLEOTIDE SEQUENCE [LARGE SCALE GENOMIC DNA]</scope>
    <source>
        <strain evidence="2">cv. IRGC 105608</strain>
    </source>
</reference>
<dbReference type="Gramene" id="OBART04G27480.1">
    <property type="protein sequence ID" value="OBART04G27480.1"/>
    <property type="gene ID" value="OBART04G27480"/>
</dbReference>
<dbReference type="Proteomes" id="UP000026960">
    <property type="component" value="Chromosome 4"/>
</dbReference>
<dbReference type="HOGENOM" id="CLU_2642016_0_0_1"/>
<protein>
    <recommendedName>
        <fullName evidence="4">DUF834 domain-containing protein</fullName>
    </recommendedName>
</protein>
<dbReference type="PaxDb" id="65489-OBART04G27480.1"/>
<name>A0A0D3G0Y2_9ORYZ</name>
<organism evidence="2">
    <name type="scientific">Oryza barthii</name>
    <dbReference type="NCBI Taxonomy" id="65489"/>
    <lineage>
        <taxon>Eukaryota</taxon>
        <taxon>Viridiplantae</taxon>
        <taxon>Streptophyta</taxon>
        <taxon>Embryophyta</taxon>
        <taxon>Tracheophyta</taxon>
        <taxon>Spermatophyta</taxon>
        <taxon>Magnoliopsida</taxon>
        <taxon>Liliopsida</taxon>
        <taxon>Poales</taxon>
        <taxon>Poaceae</taxon>
        <taxon>BOP clade</taxon>
        <taxon>Oryzoideae</taxon>
        <taxon>Oryzeae</taxon>
        <taxon>Oryzinae</taxon>
        <taxon>Oryza</taxon>
    </lineage>
</organism>
<evidence type="ECO:0000256" key="1">
    <source>
        <dbReference type="SAM" id="MobiDB-lite"/>
    </source>
</evidence>
<evidence type="ECO:0000313" key="2">
    <source>
        <dbReference type="EnsemblPlants" id="OBART04G27480.1"/>
    </source>
</evidence>
<accession>A0A0D3G0Y2</accession>
<reference evidence="2" key="2">
    <citation type="submission" date="2015-03" db="UniProtKB">
        <authorList>
            <consortium name="EnsemblPlants"/>
        </authorList>
    </citation>
    <scope>IDENTIFICATION</scope>
</reference>
<keyword evidence="3" id="KW-1185">Reference proteome</keyword>
<dbReference type="EnsemblPlants" id="OBART04G27480.1">
    <property type="protein sequence ID" value="OBART04G27480.1"/>
    <property type="gene ID" value="OBART04G27480"/>
</dbReference>
<sequence>MKAATVEGPRRRGRRWRAHQLTTRVEQGVGINGGAVDGERRCWSSKRQFGDHVAGDGVGAPAEDTPAGHADGAVGGR</sequence>
<evidence type="ECO:0008006" key="4">
    <source>
        <dbReference type="Google" id="ProtNLM"/>
    </source>
</evidence>
<evidence type="ECO:0000313" key="3">
    <source>
        <dbReference type="Proteomes" id="UP000026960"/>
    </source>
</evidence>
<feature type="region of interest" description="Disordered" evidence="1">
    <location>
        <begin position="53"/>
        <end position="77"/>
    </location>
</feature>
<dbReference type="AlphaFoldDB" id="A0A0D3G0Y2"/>